<dbReference type="PANTHER" id="PTHR46532:SF4">
    <property type="entry name" value="AAA+ ATPASE DOMAIN-CONTAINING PROTEIN"/>
    <property type="match status" value="1"/>
</dbReference>
<feature type="region of interest" description="Disordered" evidence="2">
    <location>
        <begin position="974"/>
        <end position="993"/>
    </location>
</feature>
<evidence type="ECO:0000256" key="1">
    <source>
        <dbReference type="ARBA" id="ARBA00008887"/>
    </source>
</evidence>
<dbReference type="Pfam" id="PF25007">
    <property type="entry name" value="DYH2-5-8_CC"/>
    <property type="match status" value="1"/>
</dbReference>
<feature type="region of interest" description="Disordered" evidence="2">
    <location>
        <begin position="1"/>
        <end position="21"/>
    </location>
</feature>
<name>A0AAW1ITX8_POPJA</name>
<dbReference type="GO" id="GO:0007018">
    <property type="term" value="P:microtubule-based movement"/>
    <property type="evidence" value="ECO:0007669"/>
    <property type="project" value="InterPro"/>
</dbReference>
<keyword evidence="6" id="KW-1185">Reference proteome</keyword>
<reference evidence="5 6" key="1">
    <citation type="journal article" date="2024" name="BMC Genomics">
        <title>De novo assembly and annotation of Popillia japonica's genome with initial clues to its potential as an invasive pest.</title>
        <authorList>
            <person name="Cucini C."/>
            <person name="Boschi S."/>
            <person name="Funari R."/>
            <person name="Cardaioli E."/>
            <person name="Iannotti N."/>
            <person name="Marturano G."/>
            <person name="Paoli F."/>
            <person name="Bruttini M."/>
            <person name="Carapelli A."/>
            <person name="Frati F."/>
            <person name="Nardi F."/>
        </authorList>
    </citation>
    <scope>NUCLEOTIDE SEQUENCE [LARGE SCALE GENOMIC DNA]</scope>
    <source>
        <strain evidence="5">DMR45628</strain>
    </source>
</reference>
<evidence type="ECO:0000313" key="5">
    <source>
        <dbReference type="EMBL" id="KAK9693069.1"/>
    </source>
</evidence>
<accession>A0AAW1ITX8</accession>
<dbReference type="PANTHER" id="PTHR46532">
    <property type="entry name" value="MALE FERTILITY FACTOR KL5"/>
    <property type="match status" value="1"/>
</dbReference>
<feature type="domain" description="Dynein heavy chain tail" evidence="3">
    <location>
        <begin position="312"/>
        <end position="870"/>
    </location>
</feature>
<dbReference type="GO" id="GO:0051959">
    <property type="term" value="F:dynein light intermediate chain binding"/>
    <property type="evidence" value="ECO:0007669"/>
    <property type="project" value="InterPro"/>
</dbReference>
<dbReference type="GO" id="GO:0005858">
    <property type="term" value="C:axonemal dynein complex"/>
    <property type="evidence" value="ECO:0007669"/>
    <property type="project" value="TreeGrafter"/>
</dbReference>
<dbReference type="Proteomes" id="UP001458880">
    <property type="component" value="Unassembled WGS sequence"/>
</dbReference>
<comment type="caution">
    <text evidence="5">The sequence shown here is derived from an EMBL/GenBank/DDBJ whole genome shotgun (WGS) entry which is preliminary data.</text>
</comment>
<dbReference type="GO" id="GO:0045505">
    <property type="term" value="F:dynein intermediate chain binding"/>
    <property type="evidence" value="ECO:0007669"/>
    <property type="project" value="InterPro"/>
</dbReference>
<feature type="compositionally biased region" description="Acidic residues" evidence="2">
    <location>
        <begin position="11"/>
        <end position="21"/>
    </location>
</feature>
<organism evidence="5 6">
    <name type="scientific">Popillia japonica</name>
    <name type="common">Japanese beetle</name>
    <dbReference type="NCBI Taxonomy" id="7064"/>
    <lineage>
        <taxon>Eukaryota</taxon>
        <taxon>Metazoa</taxon>
        <taxon>Ecdysozoa</taxon>
        <taxon>Arthropoda</taxon>
        <taxon>Hexapoda</taxon>
        <taxon>Insecta</taxon>
        <taxon>Pterygota</taxon>
        <taxon>Neoptera</taxon>
        <taxon>Endopterygota</taxon>
        <taxon>Coleoptera</taxon>
        <taxon>Polyphaga</taxon>
        <taxon>Scarabaeiformia</taxon>
        <taxon>Scarabaeidae</taxon>
        <taxon>Rutelinae</taxon>
        <taxon>Popillia</taxon>
    </lineage>
</organism>
<protein>
    <submittedName>
        <fullName evidence="5">Dynein heavy chain, N-terminal region 1</fullName>
    </submittedName>
</protein>
<gene>
    <name evidence="5" type="ORF">QE152_g34453</name>
</gene>
<comment type="similarity">
    <text evidence="1">Belongs to the dynein heavy chain family.</text>
</comment>
<dbReference type="Pfam" id="PF08385">
    <property type="entry name" value="DHC_N1"/>
    <property type="match status" value="1"/>
</dbReference>
<dbReference type="InterPro" id="IPR013594">
    <property type="entry name" value="Dynein_heavy_tail"/>
</dbReference>
<evidence type="ECO:0000259" key="3">
    <source>
        <dbReference type="Pfam" id="PF08385"/>
    </source>
</evidence>
<evidence type="ECO:0000313" key="6">
    <source>
        <dbReference type="Proteomes" id="UP001458880"/>
    </source>
</evidence>
<dbReference type="InterPro" id="IPR026983">
    <property type="entry name" value="DHC"/>
</dbReference>
<dbReference type="EMBL" id="JASPKY010000554">
    <property type="protein sequence ID" value="KAK9693069.1"/>
    <property type="molecule type" value="Genomic_DNA"/>
</dbReference>
<proteinExistence type="inferred from homology"/>
<evidence type="ECO:0000259" key="4">
    <source>
        <dbReference type="Pfam" id="PF25007"/>
    </source>
</evidence>
<feature type="domain" description="Dynein axonemal heavy chain 2/5/8 coiled-coil" evidence="4">
    <location>
        <begin position="1289"/>
        <end position="1389"/>
    </location>
</feature>
<evidence type="ECO:0000256" key="2">
    <source>
        <dbReference type="SAM" id="MobiDB-lite"/>
    </source>
</evidence>
<dbReference type="SUPFAM" id="SSF46966">
    <property type="entry name" value="Spectrin repeat"/>
    <property type="match status" value="1"/>
</dbReference>
<sequence length="1505" mass="175443">MFVFGPHNYAEDSEEETETDFEDDPEALLQVNFTEIKYIYIIRRREECERKARRGEMDPRLEYTFQLLIDATGLTRHEVMDYVFEADMLDEINQLFLPNMRTKLMWFYQDVEDTDHQVVTEPKAGTSRQLQGASIRSQTTSVPVMKKKLFLTDGWTVPLTGICIYIFRTNTVKQLPEEGFHGWTVPLTGICIYIFRTNTVKQLPEEGFQKDLYCGIIDAQRIGLVTTIERIIEHVFMEALAHPSPDAEDDAVNCPMVKNQLLPGLRSFCSTLRVCEDVCDQINLFNDGKYLVCSVTLDELKEMAKKQEFVLELEERVKMWIKKLSEILKESDQIRKESDSSGPQDELEYWKKRGAQFSQIVTQVQATEVQRTVMCLQFARSKMFKEWKETDYKITYCYNEAKDNAKFIQTLEKNCHSLYLDDPVKMQESLLGLLQTVRLIHTVSQFYNTSERTSALMVKITNQMIETCKEYINCRGNETIWTQDRQEIKQKLNNCIMLNKVYQKTYATVKNQQMLEGDNNFNFSENYIFGKFNAFCGRLGKIIAMFDLIEDYSFLFQRRMEGLLMGEALEEAMQKFEEIKGTVMNKKYNYLDHRNSEYDADFETFLWKIDDLKVNIANTIEMNFESVWETPQGITFLTRFEMISDKIPLTKMDEKHDRILKYCEKEVDRIVKLYRKQKDDPPVPRMFPPIAGRIKWARSLVHHLEELLSSVTSHHILKTLQATVDLSKRHKAAENTLKSYENDMVAIWMNQHVWEIDDCLKRHLLIICTEQQKLTVNLHPTIPLLIREADLMIKMDLPVPMVALTLYVKQDHFSTVKDSLQFLIDEFTSTVKSVKLEVRPLFLPHLAVLTNIIEPGLKDLTWVDTEWKAYIKHVNDGIESFKVLATRVHDVYTNRVLEVLDSMQNVTLHALPPSESEPWTVDHFCDSIEHACRSSAIELNRKSIMVEEAVEEILNLVKKARIDVKNVDDEDLFQEDESEDGHTEADSTSSQQQSDWSLVWECFEKPHLLLGGGMSKAMQDMVKGAVSEMRRYYTRKVIDVLIKVTRQSLDAVRKRFSMIEPCPDGPVFILNSVLMIPKVAIQPTLDDIQEVLILAGKNIAAVSKGVAQWCGGKPRTPQKNSAWKKLVGPSNVLKDIVSRSRQNVGKGLPRMKEEDFRTRRRKFYRLTTDEKPAFPFQAKNFYNQVMENKEIIKTVSLLSTCTHDMKQDMTAFLATWRPYNVLWRNEKTPRELLNNNLSEFESSLRKHSELDSRLSTEPDIYIIGNCLAVSTERLKIGLITEIKCCTHKIGQAMKKKYKREMDYVYAVVGEMERKLDKPIRDLDDVRMIMDTLKKIREQEVDMELKIDPIEEAFNVLTRYEIDVEQETLEQVENLPYAWNKLLNKAQATQCKLLDMQPQFQDELRQNLDQFKQDKIDYCHEYKHAGPMEAGLAPREASDRLLLFQNRFDGMWRKLQTYQSGEELFGLPQTDYPEFGGENCKLIKAEKNYLAFHRRTILNLAKSERN</sequence>
<dbReference type="InterPro" id="IPR056759">
    <property type="entry name" value="DYH2-5-8_CC"/>
</dbReference>